<evidence type="ECO:0000313" key="2">
    <source>
        <dbReference type="EMBL" id="KOM31864.1"/>
    </source>
</evidence>
<feature type="region of interest" description="Disordered" evidence="1">
    <location>
        <begin position="47"/>
        <end position="66"/>
    </location>
</feature>
<dbReference type="Gramene" id="KOM31864">
    <property type="protein sequence ID" value="KOM31864"/>
    <property type="gene ID" value="LR48_Vigan01g142000"/>
</dbReference>
<dbReference type="STRING" id="3914.A0A0L9TNX2"/>
<accession>A0A0L9TNX2</accession>
<gene>
    <name evidence="2" type="ORF">LR48_Vigan01g142000</name>
</gene>
<dbReference type="EMBL" id="CM003371">
    <property type="protein sequence ID" value="KOM31864.1"/>
    <property type="molecule type" value="Genomic_DNA"/>
</dbReference>
<dbReference type="AlphaFoldDB" id="A0A0L9TNX2"/>
<evidence type="ECO:0000313" key="3">
    <source>
        <dbReference type="Proteomes" id="UP000053144"/>
    </source>
</evidence>
<evidence type="ECO:0000256" key="1">
    <source>
        <dbReference type="SAM" id="MobiDB-lite"/>
    </source>
</evidence>
<dbReference type="Proteomes" id="UP000053144">
    <property type="component" value="Chromosome 1"/>
</dbReference>
<reference evidence="3" key="1">
    <citation type="journal article" date="2015" name="Proc. Natl. Acad. Sci. U.S.A.">
        <title>Genome sequencing of adzuki bean (Vigna angularis) provides insight into high starch and low fat accumulation and domestication.</title>
        <authorList>
            <person name="Yang K."/>
            <person name="Tian Z."/>
            <person name="Chen C."/>
            <person name="Luo L."/>
            <person name="Zhao B."/>
            <person name="Wang Z."/>
            <person name="Yu L."/>
            <person name="Li Y."/>
            <person name="Sun Y."/>
            <person name="Li W."/>
            <person name="Chen Y."/>
            <person name="Li Y."/>
            <person name="Zhang Y."/>
            <person name="Ai D."/>
            <person name="Zhao J."/>
            <person name="Shang C."/>
            <person name="Ma Y."/>
            <person name="Wu B."/>
            <person name="Wang M."/>
            <person name="Gao L."/>
            <person name="Sun D."/>
            <person name="Zhang P."/>
            <person name="Guo F."/>
            <person name="Wang W."/>
            <person name="Li Y."/>
            <person name="Wang J."/>
            <person name="Varshney R.K."/>
            <person name="Wang J."/>
            <person name="Ling H.Q."/>
            <person name="Wan P."/>
        </authorList>
    </citation>
    <scope>NUCLEOTIDE SEQUENCE</scope>
    <source>
        <strain evidence="3">cv. Jingnong 6</strain>
    </source>
</reference>
<sequence>MKHFVFQESASTVPQVMPAANETNGFSPSSSFLPKNDYEDIIAFLTDDNENSQQEQARKKSKTLATTSGDEDSLSYLFQLDQPVSLEEILGQGKTLPSEPHLGGSSSSHYVAPQTVITNTRSTIQLNPNSSERIDISVSTGIIVPNASNSTFSLPQNNPKFWPAGSNAFYAPETGTSFADSIFPKTTRYSFTQFESPSFPVQPYGCAGASASGLVGNYETQLQSPSLVHPYAGPSVGSGVAANNLDGNSLTQFQSPRLTEWPSTMKVAVYVPRKAVINTMRLYGGPIDYILFEVTEFGNLDLYGRLMTEKKDTIIVEHL</sequence>
<proteinExistence type="predicted"/>
<protein>
    <submittedName>
        <fullName evidence="2">Uncharacterized protein</fullName>
    </submittedName>
</protein>
<name>A0A0L9TNX2_PHAAN</name>
<dbReference type="OMA" id="MFSSENC"/>
<organism evidence="2 3">
    <name type="scientific">Phaseolus angularis</name>
    <name type="common">Azuki bean</name>
    <name type="synonym">Vigna angularis</name>
    <dbReference type="NCBI Taxonomy" id="3914"/>
    <lineage>
        <taxon>Eukaryota</taxon>
        <taxon>Viridiplantae</taxon>
        <taxon>Streptophyta</taxon>
        <taxon>Embryophyta</taxon>
        <taxon>Tracheophyta</taxon>
        <taxon>Spermatophyta</taxon>
        <taxon>Magnoliopsida</taxon>
        <taxon>eudicotyledons</taxon>
        <taxon>Gunneridae</taxon>
        <taxon>Pentapetalae</taxon>
        <taxon>rosids</taxon>
        <taxon>fabids</taxon>
        <taxon>Fabales</taxon>
        <taxon>Fabaceae</taxon>
        <taxon>Papilionoideae</taxon>
        <taxon>50 kb inversion clade</taxon>
        <taxon>NPAAA clade</taxon>
        <taxon>indigoferoid/millettioid clade</taxon>
        <taxon>Phaseoleae</taxon>
        <taxon>Vigna</taxon>
    </lineage>
</organism>